<dbReference type="EMBL" id="JBHSPC010000001">
    <property type="protein sequence ID" value="MFC5668563.1"/>
    <property type="molecule type" value="Genomic_DNA"/>
</dbReference>
<reference evidence="4" key="1">
    <citation type="journal article" date="2019" name="Int. J. Syst. Evol. Microbiol.">
        <title>The Global Catalogue of Microorganisms (GCM) 10K type strain sequencing project: providing services to taxonomists for standard genome sequencing and annotation.</title>
        <authorList>
            <consortium name="The Broad Institute Genomics Platform"/>
            <consortium name="The Broad Institute Genome Sequencing Center for Infectious Disease"/>
            <person name="Wu L."/>
            <person name="Ma J."/>
        </authorList>
    </citation>
    <scope>NUCLEOTIDE SEQUENCE [LARGE SCALE GENOMIC DNA]</scope>
    <source>
        <strain evidence="4">JCM 13852</strain>
    </source>
</reference>
<keyword evidence="2" id="KW-0732">Signal</keyword>
<comment type="caution">
    <text evidence="3">The sequence shown here is derived from an EMBL/GenBank/DDBJ whole genome shotgun (WGS) entry which is preliminary data.</text>
</comment>
<keyword evidence="1" id="KW-0472">Membrane</keyword>
<organism evidence="3 4">
    <name type="scientific">Streptomyces incanus</name>
    <dbReference type="NCBI Taxonomy" id="887453"/>
    <lineage>
        <taxon>Bacteria</taxon>
        <taxon>Bacillati</taxon>
        <taxon>Actinomycetota</taxon>
        <taxon>Actinomycetes</taxon>
        <taxon>Kitasatosporales</taxon>
        <taxon>Streptomycetaceae</taxon>
        <taxon>Streptomyces</taxon>
    </lineage>
</organism>
<dbReference type="Proteomes" id="UP001596183">
    <property type="component" value="Unassembled WGS sequence"/>
</dbReference>
<feature type="chain" id="PRO_5045928310" evidence="2">
    <location>
        <begin position="26"/>
        <end position="290"/>
    </location>
</feature>
<feature type="transmembrane region" description="Helical" evidence="1">
    <location>
        <begin position="245"/>
        <end position="262"/>
    </location>
</feature>
<sequence>MPFTLSHSAAVLPLMRRPFSRAALAAGAVAPDMPYFVVTTGLPVSAQSWYEPFANATTSHTAFGAATVTLPYALTLWGLARAGRRPLAFLLPLPTAPSPPRTAGTLIRRAGWIVLSALIGIATHLIWDAFTHHDGFVVTHVPWLTSTPVGSLTWARMLQHASTIGGLAAITAYMWRRRARLLNGKGRTGPGNATRRRALLAMALFTVAGAVTHAWRRLAGPEAATTGAPPSAVIEGVLSDAAKGAGASLAGILVLHVIAWWIRHAVTAARPLGSGAGSVHEETPKASTSA</sequence>
<dbReference type="Pfam" id="PF13803">
    <property type="entry name" value="DUF4184"/>
    <property type="match status" value="1"/>
</dbReference>
<feature type="transmembrane region" description="Helical" evidence="1">
    <location>
        <begin position="157"/>
        <end position="176"/>
    </location>
</feature>
<feature type="transmembrane region" description="Helical" evidence="1">
    <location>
        <begin position="197"/>
        <end position="215"/>
    </location>
</feature>
<keyword evidence="1" id="KW-0812">Transmembrane</keyword>
<gene>
    <name evidence="3" type="ORF">ACFP2V_00045</name>
</gene>
<feature type="signal peptide" evidence="2">
    <location>
        <begin position="1"/>
        <end position="25"/>
    </location>
</feature>
<name>A0ABW0XDA6_9ACTN</name>
<evidence type="ECO:0000256" key="1">
    <source>
        <dbReference type="SAM" id="Phobius"/>
    </source>
</evidence>
<dbReference type="RefSeq" id="WP_381204187.1">
    <property type="nucleotide sequence ID" value="NZ_JBHSPC010000001.1"/>
</dbReference>
<keyword evidence="1" id="KW-1133">Transmembrane helix</keyword>
<proteinExistence type="predicted"/>
<protein>
    <submittedName>
        <fullName evidence="3">DUF4184 family protein</fullName>
    </submittedName>
</protein>
<evidence type="ECO:0000313" key="3">
    <source>
        <dbReference type="EMBL" id="MFC5668563.1"/>
    </source>
</evidence>
<feature type="transmembrane region" description="Helical" evidence="1">
    <location>
        <begin position="110"/>
        <end position="127"/>
    </location>
</feature>
<dbReference type="InterPro" id="IPR025238">
    <property type="entry name" value="DUF4184"/>
</dbReference>
<evidence type="ECO:0000256" key="2">
    <source>
        <dbReference type="SAM" id="SignalP"/>
    </source>
</evidence>
<accession>A0ABW0XDA6</accession>
<keyword evidence="4" id="KW-1185">Reference proteome</keyword>
<feature type="transmembrane region" description="Helical" evidence="1">
    <location>
        <begin position="62"/>
        <end position="80"/>
    </location>
</feature>
<evidence type="ECO:0000313" key="4">
    <source>
        <dbReference type="Proteomes" id="UP001596183"/>
    </source>
</evidence>